<accession>A0A0B6Z324</accession>
<comment type="similarity">
    <text evidence="1 9">Belongs to the peptidase M8 family.</text>
</comment>
<dbReference type="Gene3D" id="2.30.34.10">
    <property type="entry name" value="Leishmanolysin domain 4"/>
    <property type="match status" value="1"/>
</dbReference>
<dbReference type="GO" id="GO:0006508">
    <property type="term" value="P:proteolysis"/>
    <property type="evidence" value="ECO:0007669"/>
    <property type="project" value="UniProtKB-KW"/>
</dbReference>
<evidence type="ECO:0000256" key="2">
    <source>
        <dbReference type="ARBA" id="ARBA00022670"/>
    </source>
</evidence>
<sequence length="595" mass="67048">MRVHGLHLTFTWATLLILFEPYHDMTESCFHDNMDGNVDTSAVEELHVHRGSNRRLKRLTQEVYKPLRIKTLYSLEHLSTKEQFALKQVLERAVRKITSLLSVIRNDGLLLLPRSACPAVFREGINKGKCAMIQSGYTGEYCMDRFKIPSAHLEGFAIYNMTDTEPYKIYMKNGTGLRNTDFVLYVTSKMTNLCNPFKTSALAYAAYCKLDSTARPIAGHVNFCPRTVKTQKFDEELLYKTAVHELFHALGFSNKLFDKFRKCDEVGVCEPWPQPIVRPVDGVMRLVTGAVVRQMSKHFNCSSESDFGGPLEVEGDSVTSHWDGLLMHSSIMGSKEQKPYQTLIDPISLAVFEDTGWYKVNYSQADKFMWGQDKGCSFGLPNFCKQHEGICLQNVTGCHHLRLSKARCNVNTKIPSSCGVFAADQIPCFITPVNSTSFDDETLSSSSRCFLSSLRPAYSYSSEKNASFLNLIGKCYERKCEKDQYYLRVNGGDWLLCVPESYIQVQGFEGNILCANYDIVCSDFIHPEPQLEFVASSTPVNLLTISQDIRTPWNRIEASVTYSLLEGGARPAKSFFCPVALVIGIIASIFVDFLS</sequence>
<dbReference type="GO" id="GO:0007155">
    <property type="term" value="P:cell adhesion"/>
    <property type="evidence" value="ECO:0007669"/>
    <property type="project" value="InterPro"/>
</dbReference>
<evidence type="ECO:0000256" key="8">
    <source>
        <dbReference type="PIRSR" id="PIRSR601577-2"/>
    </source>
</evidence>
<evidence type="ECO:0000256" key="7">
    <source>
        <dbReference type="PIRSR" id="PIRSR601577-1"/>
    </source>
</evidence>
<dbReference type="GO" id="GO:0016020">
    <property type="term" value="C:membrane"/>
    <property type="evidence" value="ECO:0007669"/>
    <property type="project" value="InterPro"/>
</dbReference>
<dbReference type="MEROPS" id="M08.004"/>
<dbReference type="InterPro" id="IPR001577">
    <property type="entry name" value="Peptidase_M8"/>
</dbReference>
<protein>
    <recommendedName>
        <fullName evidence="9">Leishmanolysin-like peptidase</fullName>
        <ecNumber evidence="9">3.4.24.-</ecNumber>
    </recommendedName>
</protein>
<comment type="cofactor">
    <cofactor evidence="8 9">
        <name>Zn(2+)</name>
        <dbReference type="ChEBI" id="CHEBI:29105"/>
    </cofactor>
    <text evidence="8 9">Binds 1 zinc ion per subunit.</text>
</comment>
<keyword evidence="4 9" id="KW-0378">Hydrolase</keyword>
<feature type="signal peptide" evidence="9">
    <location>
        <begin position="1"/>
        <end position="24"/>
    </location>
</feature>
<keyword evidence="9" id="KW-0732">Signal</keyword>
<dbReference type="Gene3D" id="3.90.132.10">
    <property type="entry name" value="Leishmanolysin , domain 2"/>
    <property type="match status" value="1"/>
</dbReference>
<keyword evidence="2 9" id="KW-0645">Protease</keyword>
<proteinExistence type="inferred from homology"/>
<feature type="binding site" evidence="8">
    <location>
        <position position="248"/>
    </location>
    <ligand>
        <name>Zn(2+)</name>
        <dbReference type="ChEBI" id="CHEBI:29105"/>
        <note>catalytic</note>
    </ligand>
</feature>
<evidence type="ECO:0000256" key="6">
    <source>
        <dbReference type="ARBA" id="ARBA00023049"/>
    </source>
</evidence>
<keyword evidence="3 8" id="KW-0479">Metal-binding</keyword>
<dbReference type="EMBL" id="HACG01016109">
    <property type="protein sequence ID" value="CEK62974.1"/>
    <property type="molecule type" value="Transcribed_RNA"/>
</dbReference>
<dbReference type="PRINTS" id="PR00782">
    <property type="entry name" value="LSHMANOLYSIN"/>
</dbReference>
<name>A0A0B6Z324_9EUPU</name>
<feature type="active site" evidence="7">
    <location>
        <position position="245"/>
    </location>
</feature>
<reference evidence="10" key="1">
    <citation type="submission" date="2014-12" db="EMBL/GenBank/DDBJ databases">
        <title>Insight into the proteome of Arion vulgaris.</title>
        <authorList>
            <person name="Aradska J."/>
            <person name="Bulat T."/>
            <person name="Smidak R."/>
            <person name="Sarate P."/>
            <person name="Gangsoo J."/>
            <person name="Sialana F."/>
            <person name="Bilban M."/>
            <person name="Lubec G."/>
        </authorList>
    </citation>
    <scope>NUCLEOTIDE SEQUENCE</scope>
    <source>
        <tissue evidence="10">Skin</tissue>
    </source>
</reference>
<evidence type="ECO:0000256" key="3">
    <source>
        <dbReference type="ARBA" id="ARBA00022723"/>
    </source>
</evidence>
<dbReference type="SUPFAM" id="SSF55486">
    <property type="entry name" value="Metalloproteases ('zincins'), catalytic domain"/>
    <property type="match status" value="1"/>
</dbReference>
<feature type="binding site" evidence="8">
    <location>
        <position position="244"/>
    </location>
    <ligand>
        <name>Zn(2+)</name>
        <dbReference type="ChEBI" id="CHEBI:29105"/>
        <note>catalytic</note>
    </ligand>
</feature>
<dbReference type="PANTHER" id="PTHR10942">
    <property type="entry name" value="LEISHMANOLYSIN-LIKE PEPTIDASE"/>
    <property type="match status" value="1"/>
</dbReference>
<evidence type="ECO:0000256" key="4">
    <source>
        <dbReference type="ARBA" id="ARBA00022801"/>
    </source>
</evidence>
<organism evidence="10">
    <name type="scientific">Arion vulgaris</name>
    <dbReference type="NCBI Taxonomy" id="1028688"/>
    <lineage>
        <taxon>Eukaryota</taxon>
        <taxon>Metazoa</taxon>
        <taxon>Spiralia</taxon>
        <taxon>Lophotrochozoa</taxon>
        <taxon>Mollusca</taxon>
        <taxon>Gastropoda</taxon>
        <taxon>Heterobranchia</taxon>
        <taxon>Euthyneura</taxon>
        <taxon>Panpulmonata</taxon>
        <taxon>Eupulmonata</taxon>
        <taxon>Stylommatophora</taxon>
        <taxon>Helicina</taxon>
        <taxon>Arionoidea</taxon>
        <taxon>Arionidae</taxon>
        <taxon>Arion</taxon>
    </lineage>
</organism>
<keyword evidence="6 8" id="KW-0482">Metalloprotease</keyword>
<evidence type="ECO:0000313" key="10">
    <source>
        <dbReference type="EMBL" id="CEK62974.1"/>
    </source>
</evidence>
<gene>
    <name evidence="10" type="primary">ORF46697</name>
</gene>
<dbReference type="GO" id="GO:0005737">
    <property type="term" value="C:cytoplasm"/>
    <property type="evidence" value="ECO:0007669"/>
    <property type="project" value="TreeGrafter"/>
</dbReference>
<dbReference type="EC" id="3.4.24.-" evidence="9"/>
<dbReference type="GO" id="GO:0004222">
    <property type="term" value="F:metalloendopeptidase activity"/>
    <property type="evidence" value="ECO:0007669"/>
    <property type="project" value="UniProtKB-UniRule"/>
</dbReference>
<dbReference type="AlphaFoldDB" id="A0A0B6Z324"/>
<keyword evidence="5 8" id="KW-0862">Zinc</keyword>
<feature type="binding site" evidence="8">
    <location>
        <position position="321"/>
    </location>
    <ligand>
        <name>Zn(2+)</name>
        <dbReference type="ChEBI" id="CHEBI:29105"/>
        <note>catalytic</note>
    </ligand>
</feature>
<evidence type="ECO:0000256" key="5">
    <source>
        <dbReference type="ARBA" id="ARBA00022833"/>
    </source>
</evidence>
<evidence type="ECO:0000256" key="1">
    <source>
        <dbReference type="ARBA" id="ARBA00005860"/>
    </source>
</evidence>
<dbReference type="GO" id="GO:0046872">
    <property type="term" value="F:metal ion binding"/>
    <property type="evidence" value="ECO:0007669"/>
    <property type="project" value="UniProtKB-KW"/>
</dbReference>
<dbReference type="Gene3D" id="3.10.170.20">
    <property type="match status" value="1"/>
</dbReference>
<dbReference type="PANTHER" id="PTHR10942:SF6">
    <property type="entry name" value="CILIATED LEFT-RIGHT ORGANIZER METALLOPEPTIDASE"/>
    <property type="match status" value="1"/>
</dbReference>
<feature type="chain" id="PRO_5023971645" description="Leishmanolysin-like peptidase" evidence="9">
    <location>
        <begin position="25"/>
        <end position="595"/>
    </location>
</feature>
<evidence type="ECO:0000256" key="9">
    <source>
        <dbReference type="RuleBase" id="RU366077"/>
    </source>
</evidence>
<dbReference type="Pfam" id="PF01457">
    <property type="entry name" value="Peptidase_M8"/>
    <property type="match status" value="1"/>
</dbReference>